<dbReference type="GeneID" id="80451438"/>
<dbReference type="PANTHER" id="PTHR33908:SF11">
    <property type="entry name" value="MEMBRANE PROTEIN"/>
    <property type="match status" value="1"/>
</dbReference>
<feature type="transmembrane region" description="Helical" evidence="8">
    <location>
        <begin position="278"/>
        <end position="298"/>
    </location>
</feature>
<dbReference type="OrthoDB" id="5056808at2"/>
<evidence type="ECO:0000256" key="4">
    <source>
        <dbReference type="ARBA" id="ARBA00022679"/>
    </source>
</evidence>
<dbReference type="KEGG" id="amin:AUMI_12540"/>
<feature type="transmembrane region" description="Helical" evidence="8">
    <location>
        <begin position="196"/>
        <end position="218"/>
    </location>
</feature>
<keyword evidence="3" id="KW-0328">Glycosyltransferase</keyword>
<feature type="transmembrane region" description="Helical" evidence="8">
    <location>
        <begin position="158"/>
        <end position="176"/>
    </location>
</feature>
<keyword evidence="6 8" id="KW-1133">Transmembrane helix</keyword>
<dbReference type="GO" id="GO:0009103">
    <property type="term" value="P:lipopolysaccharide biosynthetic process"/>
    <property type="evidence" value="ECO:0007669"/>
    <property type="project" value="UniProtKB-ARBA"/>
</dbReference>
<dbReference type="PANTHER" id="PTHR33908">
    <property type="entry name" value="MANNOSYLTRANSFERASE YKCB-RELATED"/>
    <property type="match status" value="1"/>
</dbReference>
<evidence type="ECO:0000256" key="1">
    <source>
        <dbReference type="ARBA" id="ARBA00004651"/>
    </source>
</evidence>
<feature type="transmembrane region" description="Helical" evidence="8">
    <location>
        <begin position="334"/>
        <end position="352"/>
    </location>
</feature>
<dbReference type="AlphaFoldDB" id="A0A173LV31"/>
<proteinExistence type="predicted"/>
<keyword evidence="7 8" id="KW-0472">Membrane</keyword>
<evidence type="ECO:0000313" key="10">
    <source>
        <dbReference type="Proteomes" id="UP000243847"/>
    </source>
</evidence>
<gene>
    <name evidence="9" type="ORF">AUMI_12540</name>
</gene>
<keyword evidence="4" id="KW-0808">Transferase</keyword>
<feature type="transmembrane region" description="Helical" evidence="8">
    <location>
        <begin position="93"/>
        <end position="113"/>
    </location>
</feature>
<keyword evidence="2" id="KW-1003">Cell membrane</keyword>
<comment type="subcellular location">
    <subcellularLocation>
        <location evidence="1">Cell membrane</location>
        <topology evidence="1">Multi-pass membrane protein</topology>
    </subcellularLocation>
</comment>
<feature type="transmembrane region" description="Helical" evidence="8">
    <location>
        <begin position="22"/>
        <end position="42"/>
    </location>
</feature>
<dbReference type="GO" id="GO:0016763">
    <property type="term" value="F:pentosyltransferase activity"/>
    <property type="evidence" value="ECO:0007669"/>
    <property type="project" value="TreeGrafter"/>
</dbReference>
<evidence type="ECO:0000256" key="2">
    <source>
        <dbReference type="ARBA" id="ARBA00022475"/>
    </source>
</evidence>
<evidence type="ECO:0000256" key="5">
    <source>
        <dbReference type="ARBA" id="ARBA00022692"/>
    </source>
</evidence>
<name>A0A173LV31_9MICO</name>
<evidence type="ECO:0000256" key="6">
    <source>
        <dbReference type="ARBA" id="ARBA00022989"/>
    </source>
</evidence>
<organism evidence="9 10">
    <name type="scientific">Aurantimicrobium minutum</name>
    <dbReference type="NCBI Taxonomy" id="708131"/>
    <lineage>
        <taxon>Bacteria</taxon>
        <taxon>Bacillati</taxon>
        <taxon>Actinomycetota</taxon>
        <taxon>Actinomycetes</taxon>
        <taxon>Micrococcales</taxon>
        <taxon>Microbacteriaceae</taxon>
        <taxon>Aurantimicrobium</taxon>
    </lineage>
</organism>
<feature type="transmembrane region" description="Helical" evidence="8">
    <location>
        <begin position="364"/>
        <end position="385"/>
    </location>
</feature>
<feature type="transmembrane region" description="Helical" evidence="8">
    <location>
        <begin position="224"/>
        <end position="247"/>
    </location>
</feature>
<evidence type="ECO:0000313" key="9">
    <source>
        <dbReference type="EMBL" id="BAU98796.1"/>
    </source>
</evidence>
<dbReference type="Proteomes" id="UP000243847">
    <property type="component" value="Chromosome sequence1"/>
</dbReference>
<dbReference type="GO" id="GO:0005886">
    <property type="term" value="C:plasma membrane"/>
    <property type="evidence" value="ECO:0007669"/>
    <property type="project" value="UniProtKB-SubCell"/>
</dbReference>
<evidence type="ECO:0000256" key="3">
    <source>
        <dbReference type="ARBA" id="ARBA00022676"/>
    </source>
</evidence>
<keyword evidence="5 8" id="KW-0812">Transmembrane</keyword>
<sequence length="510" mass="58147">MSISTPNWTTSKFVEFFTRSPLRFWITLIIVFALGRLATWGYPFDSDHWIFYYVGHNWIVDGGQLYVDAWDHKPPLIFLYNGVMAALLGDNIVLHRIWFTLFAIVDTVLFYFVTKRFMPQLLATIRSTVDPQRAIQLTLLLYVFIRNLSQFASNGNTTENLGLIFLLAMILCYLKFSDNRSWGWIALAGFFAANLFWVKGNLILLGGVVGLLLLIHGWKKPHLVWHVIAFIAPILVVSALWLGYFAAQGTFQDFMVASFSFSAKYASSAWAGKVSANILLIVITAAMLVPALIFFAVFLRDVKTQYRTQAYQVTVLSMLVGLALIAAVGSFYSYYLLIIMPFITIVMMYGLFRMTSFKKVTKVLLTLIFIGTIVVNGLISLRFLVNNYTGVTKQEAIEYTEAAQYVYEHTQPGDKVFAYDYGATFYELAGRQSASRFISASHLLLDYRDNFGFGFNDIFLAELEENQPPYIVLNDRSTDLYFTNEPVANYITENYEPVKKFGQIEVLQRK</sequence>
<dbReference type="EMBL" id="AP017457">
    <property type="protein sequence ID" value="BAU98796.1"/>
    <property type="molecule type" value="Genomic_DNA"/>
</dbReference>
<reference evidence="9 10" key="1">
    <citation type="journal article" date="2016" name="Genome Announc.">
        <title>Complete Genome Sequence of Aurantimicrobium minutum Type Strain KNCT, a Planktonic Ultramicrobacterium Isolated from River Water.</title>
        <authorList>
            <person name="Nakai R."/>
            <person name="Fujisawa T."/>
            <person name="Nakamura Y."/>
            <person name="Nishide H."/>
            <person name="Uchiyama I."/>
            <person name="Baba T."/>
            <person name="Toyoda A."/>
            <person name="Fujiyama A."/>
            <person name="Naganuma T."/>
            <person name="Niki H."/>
        </authorList>
    </citation>
    <scope>NUCLEOTIDE SEQUENCE [LARGE SCALE GENOMIC DNA]</scope>
    <source>
        <strain evidence="9 10">KNC</strain>
    </source>
</reference>
<accession>A0A173LV31</accession>
<evidence type="ECO:0000256" key="7">
    <source>
        <dbReference type="ARBA" id="ARBA00023136"/>
    </source>
</evidence>
<dbReference type="InterPro" id="IPR050297">
    <property type="entry name" value="LipidA_mod_glycosyltrf_83"/>
</dbReference>
<dbReference type="RefSeq" id="WP_096380462.1">
    <property type="nucleotide sequence ID" value="NZ_AP017457.1"/>
</dbReference>
<evidence type="ECO:0000256" key="8">
    <source>
        <dbReference type="SAM" id="Phobius"/>
    </source>
</evidence>
<protein>
    <submittedName>
        <fullName evidence="9">Uncharacterized protein</fullName>
    </submittedName>
</protein>